<dbReference type="AlphaFoldDB" id="A0A081R0A4"/>
<dbReference type="InterPro" id="IPR010982">
    <property type="entry name" value="Lambda_DNA-bd_dom_sf"/>
</dbReference>
<accession>A0A081R0A4</accession>
<gene>
    <name evidence="1" type="ORF">SK608_0516</name>
</gene>
<comment type="caution">
    <text evidence="1">The sequence shown here is derived from an EMBL/GenBank/DDBJ whole genome shotgun (WGS) entry which is preliminary data.</text>
</comment>
<name>A0A081R0A4_STRMT</name>
<dbReference type="SUPFAM" id="SSF47413">
    <property type="entry name" value="lambda repressor-like DNA-binding domains"/>
    <property type="match status" value="1"/>
</dbReference>
<organism evidence="1 2">
    <name type="scientific">Streptococcus mitis</name>
    <dbReference type="NCBI Taxonomy" id="28037"/>
    <lineage>
        <taxon>Bacteria</taxon>
        <taxon>Bacillati</taxon>
        <taxon>Bacillota</taxon>
        <taxon>Bacilli</taxon>
        <taxon>Lactobacillales</taxon>
        <taxon>Streptococcaceae</taxon>
        <taxon>Streptococcus</taxon>
        <taxon>Streptococcus mitis group</taxon>
    </lineage>
</organism>
<evidence type="ECO:0000313" key="2">
    <source>
        <dbReference type="Proteomes" id="UP000028022"/>
    </source>
</evidence>
<dbReference type="Gene3D" id="1.10.260.40">
    <property type="entry name" value="lambda repressor-like DNA-binding domains"/>
    <property type="match status" value="1"/>
</dbReference>
<dbReference type="Proteomes" id="UP000028022">
    <property type="component" value="Unassembled WGS sequence"/>
</dbReference>
<reference evidence="1 2" key="1">
    <citation type="submission" date="2014-05" db="EMBL/GenBank/DDBJ databases">
        <authorList>
            <person name="Daugherty S.C."/>
            <person name="Tallon L.J."/>
            <person name="Sadzewicz L."/>
            <person name="Kilian M."/>
            <person name="Tettelin H."/>
        </authorList>
    </citation>
    <scope>NUCLEOTIDE SEQUENCE [LARGE SCALE GENOMIC DNA]</scope>
    <source>
        <strain evidence="1 2">SK608</strain>
    </source>
</reference>
<dbReference type="EMBL" id="JPFZ01000008">
    <property type="protein sequence ID" value="KEQ48627.1"/>
    <property type="molecule type" value="Genomic_DNA"/>
</dbReference>
<protein>
    <submittedName>
        <fullName evidence="1">Helix-turn-helix family protein</fullName>
    </submittedName>
</protein>
<dbReference type="GO" id="GO:0003677">
    <property type="term" value="F:DNA binding"/>
    <property type="evidence" value="ECO:0007669"/>
    <property type="project" value="InterPro"/>
</dbReference>
<sequence length="62" mass="7220">MLITIEHAKKVRRKRGELQLGKVQLAKKLKITPPTLAKIEAGNYDAPKRIYESVIEWLLEEY</sequence>
<evidence type="ECO:0000313" key="1">
    <source>
        <dbReference type="EMBL" id="KEQ48627.1"/>
    </source>
</evidence>
<proteinExistence type="predicted"/>